<evidence type="ECO:0000256" key="3">
    <source>
        <dbReference type="ARBA" id="ARBA00022618"/>
    </source>
</evidence>
<dbReference type="Gene3D" id="2.40.50.140">
    <property type="entry name" value="Nucleic acid-binding proteins"/>
    <property type="match status" value="1"/>
</dbReference>
<reference evidence="18 19" key="1">
    <citation type="journal article" date="2016" name="Nat. Commun.">
        <title>Thousands of microbial genomes shed light on interconnected biogeochemical processes in an aquifer system.</title>
        <authorList>
            <person name="Anantharaman K."/>
            <person name="Brown C.T."/>
            <person name="Hug L.A."/>
            <person name="Sharon I."/>
            <person name="Castelle C.J."/>
            <person name="Probst A.J."/>
            <person name="Thomas B.C."/>
            <person name="Singh A."/>
            <person name="Wilkins M.J."/>
            <person name="Karaoz U."/>
            <person name="Brodie E.L."/>
            <person name="Williams K.H."/>
            <person name="Hubbard S.S."/>
            <person name="Banfield J.F."/>
        </authorList>
    </citation>
    <scope>NUCLEOTIDE SEQUENCE [LARGE SCALE GENOMIC DNA]</scope>
</reference>
<dbReference type="PROSITE" id="PS50160">
    <property type="entry name" value="DNA_LIGASE_A3"/>
    <property type="match status" value="1"/>
</dbReference>
<keyword evidence="5 14" id="KW-0479">Metal-binding</keyword>
<dbReference type="InterPro" id="IPR012309">
    <property type="entry name" value="DNA_ligase_ATP-dep_C"/>
</dbReference>
<evidence type="ECO:0000256" key="4">
    <source>
        <dbReference type="ARBA" id="ARBA00022705"/>
    </source>
</evidence>
<evidence type="ECO:0000256" key="6">
    <source>
        <dbReference type="ARBA" id="ARBA00022741"/>
    </source>
</evidence>
<dbReference type="GO" id="GO:0003677">
    <property type="term" value="F:DNA binding"/>
    <property type="evidence" value="ECO:0007669"/>
    <property type="project" value="InterPro"/>
</dbReference>
<dbReference type="Pfam" id="PF01068">
    <property type="entry name" value="DNA_ligase_A_M"/>
    <property type="match status" value="1"/>
</dbReference>
<dbReference type="InterPro" id="IPR036599">
    <property type="entry name" value="DNA_ligase_N_sf"/>
</dbReference>
<keyword evidence="11 14" id="KW-0234">DNA repair</keyword>
<dbReference type="NCBIfam" id="TIGR00574">
    <property type="entry name" value="dnl1"/>
    <property type="match status" value="1"/>
</dbReference>
<dbReference type="GO" id="GO:0005524">
    <property type="term" value="F:ATP binding"/>
    <property type="evidence" value="ECO:0007669"/>
    <property type="project" value="UniProtKB-UniRule"/>
</dbReference>
<dbReference type="GO" id="GO:0071897">
    <property type="term" value="P:DNA biosynthetic process"/>
    <property type="evidence" value="ECO:0007669"/>
    <property type="project" value="InterPro"/>
</dbReference>
<dbReference type="InterPro" id="IPR022865">
    <property type="entry name" value="DNA_ligae_ATP-dep_bac/arc"/>
</dbReference>
<dbReference type="InterPro" id="IPR000977">
    <property type="entry name" value="DNA_ligase_ATP-dep"/>
</dbReference>
<organism evidence="18 19">
    <name type="scientific">Candidatus Daviesbacteria bacterium RIFCSPLOWO2_01_FULL_40_24</name>
    <dbReference type="NCBI Taxonomy" id="1797787"/>
    <lineage>
        <taxon>Bacteria</taxon>
        <taxon>Candidatus Daviesiibacteriota</taxon>
    </lineage>
</organism>
<dbReference type="GO" id="GO:0006273">
    <property type="term" value="P:lagging strand elongation"/>
    <property type="evidence" value="ECO:0007669"/>
    <property type="project" value="TreeGrafter"/>
</dbReference>
<feature type="binding site" evidence="14">
    <location>
        <position position="414"/>
    </location>
    <ligand>
        <name>ATP</name>
        <dbReference type="ChEBI" id="CHEBI:30616"/>
    </ligand>
</feature>
<dbReference type="InterPro" id="IPR012308">
    <property type="entry name" value="DNA_ligase_ATP-dep_N"/>
</dbReference>
<dbReference type="SUPFAM" id="SSF50249">
    <property type="entry name" value="Nucleic acid-binding proteins"/>
    <property type="match status" value="1"/>
</dbReference>
<protein>
    <recommendedName>
        <fullName evidence="14">Probable DNA ligase</fullName>
        <ecNumber evidence="14">6.5.1.1</ecNumber>
    </recommendedName>
    <alternativeName>
        <fullName evidence="14">Polydeoxyribonucleotide synthase [ATP]</fullName>
    </alternativeName>
</protein>
<dbReference type="GO" id="GO:0003910">
    <property type="term" value="F:DNA ligase (ATP) activity"/>
    <property type="evidence" value="ECO:0007669"/>
    <property type="project" value="UniProtKB-UniRule"/>
</dbReference>
<evidence type="ECO:0000256" key="7">
    <source>
        <dbReference type="ARBA" id="ARBA00022763"/>
    </source>
</evidence>
<dbReference type="Pfam" id="PF04675">
    <property type="entry name" value="DNA_ligase_A_N"/>
    <property type="match status" value="1"/>
</dbReference>
<accession>A0A1F5MIV3</accession>
<evidence type="ECO:0000256" key="2">
    <source>
        <dbReference type="ARBA" id="ARBA00022598"/>
    </source>
</evidence>
<evidence type="ECO:0000256" key="14">
    <source>
        <dbReference type="HAMAP-Rule" id="MF_00407"/>
    </source>
</evidence>
<evidence type="ECO:0000256" key="11">
    <source>
        <dbReference type="ARBA" id="ARBA00023204"/>
    </source>
</evidence>
<dbReference type="EMBL" id="MFDO01000021">
    <property type="protein sequence ID" value="OGE65259.1"/>
    <property type="molecule type" value="Genomic_DNA"/>
</dbReference>
<keyword evidence="7 14" id="KW-0227">DNA damage</keyword>
<dbReference type="GO" id="GO:0006310">
    <property type="term" value="P:DNA recombination"/>
    <property type="evidence" value="ECO:0007669"/>
    <property type="project" value="UniProtKB-UniRule"/>
</dbReference>
<keyword evidence="4 14" id="KW-0235">DNA replication</keyword>
<comment type="similarity">
    <text evidence="1 14 16">Belongs to the ATP-dependent DNA ligase family.</text>
</comment>
<dbReference type="InterPro" id="IPR050191">
    <property type="entry name" value="ATP-dep_DNA_ligase"/>
</dbReference>
<proteinExistence type="inferred from homology"/>
<dbReference type="AlphaFoldDB" id="A0A1F5MIV3"/>
<dbReference type="SUPFAM" id="SSF56091">
    <property type="entry name" value="DNA ligase/mRNA capping enzyme, catalytic domain"/>
    <property type="match status" value="1"/>
</dbReference>
<name>A0A1F5MIV3_9BACT</name>
<comment type="caution">
    <text evidence="18">The sequence shown here is derived from an EMBL/GenBank/DDBJ whole genome shotgun (WGS) entry which is preliminary data.</text>
</comment>
<evidence type="ECO:0000313" key="19">
    <source>
        <dbReference type="Proteomes" id="UP000178017"/>
    </source>
</evidence>
<feature type="binding site" evidence="14">
    <location>
        <position position="269"/>
    </location>
    <ligand>
        <name>ATP</name>
        <dbReference type="ChEBI" id="CHEBI:30616"/>
    </ligand>
</feature>
<comment type="cofactor">
    <cofactor evidence="14">
        <name>Mg(2+)</name>
        <dbReference type="ChEBI" id="CHEBI:18420"/>
    </cofactor>
</comment>
<dbReference type="InterPro" id="IPR012310">
    <property type="entry name" value="DNA_ligase_ATP-dep_cent"/>
</dbReference>
<dbReference type="InterPro" id="IPR012340">
    <property type="entry name" value="NA-bd_OB-fold"/>
</dbReference>
<dbReference type="EC" id="6.5.1.1" evidence="14"/>
<evidence type="ECO:0000256" key="9">
    <source>
        <dbReference type="ARBA" id="ARBA00022842"/>
    </source>
</evidence>
<evidence type="ECO:0000259" key="17">
    <source>
        <dbReference type="PROSITE" id="PS50160"/>
    </source>
</evidence>
<gene>
    <name evidence="14" type="primary">lig</name>
    <name evidence="18" type="ORF">A3B49_02410</name>
</gene>
<dbReference type="CDD" id="cd07901">
    <property type="entry name" value="Adenylation_DNA_ligase_Arch_LigB"/>
    <property type="match status" value="1"/>
</dbReference>
<feature type="binding site" evidence="14">
    <location>
        <position position="339"/>
    </location>
    <ligand>
        <name>ATP</name>
        <dbReference type="ChEBI" id="CHEBI:30616"/>
    </ligand>
</feature>
<evidence type="ECO:0000256" key="16">
    <source>
        <dbReference type="RuleBase" id="RU004196"/>
    </source>
</evidence>
<comment type="function">
    <text evidence="14">DNA ligase that seals nicks in double-stranded DNA during DNA replication, DNA recombination and DNA repair.</text>
</comment>
<keyword evidence="3 14" id="KW-0132">Cell division</keyword>
<feature type="binding site" evidence="14">
    <location>
        <position position="299"/>
    </location>
    <ligand>
        <name>ATP</name>
        <dbReference type="ChEBI" id="CHEBI:30616"/>
    </ligand>
</feature>
<sequence length="570" mass="64296">MTFDNLTEYFEKLEVTSSRLILIDILSDLFSQAEKTDVAQICYLLQGRVAPFYEPIEIGMAEKNVTASIARAYGVKRELVLSEYGRVGDLGQVAQNLADQKKNKSSHLLISDVFQTLLDIAEMHGEGMVEKKIVSLASLLSNTSGKEARHLVRIPLGATRLGVGDPTILDAFAKLKLGDKSKRKLLEGAYNKVSDLGLIGEVLWGKGLKGVAELDVMVGRPLRSQLCERLTDSKTILEKLDGLVHVQYKYDGFRVQIHKNGDKVRFFSRNLEETTPMFPEIVEGVLKQVKAKTIILDSEALAFNPESEEFLPFQETTKRRRKYEIEKMQKQLPLKAFVFDVMYIDGKSLVDTPLKERIEILNKFIEGDEILIPQPGEYVSDHLRLEKIFQESLAKGLEGVITKRPDSKYEAGARNFNWIKLKRHSSGELKDTIDCVILGYIFGKGKRADFGAGALLVGVYDKDKDEFLTVSKIGTGLTDEEWREVHQRADKLKVDTKPARVKSVLTPSVWVTPEIVIEVLADEITISPIHTAGYALRFPRLVKFRGYDKQAEDATTVKEIKKMYSQQYKT</sequence>
<dbReference type="Pfam" id="PF04679">
    <property type="entry name" value="DNA_ligase_A_C"/>
    <property type="match status" value="1"/>
</dbReference>
<comment type="catalytic activity">
    <reaction evidence="13 14 15">
        <text>ATP + (deoxyribonucleotide)n-3'-hydroxyl + 5'-phospho-(deoxyribonucleotide)m = (deoxyribonucleotide)n+m + AMP + diphosphate.</text>
        <dbReference type="EC" id="6.5.1.1"/>
    </reaction>
</comment>
<feature type="domain" description="ATP-dependent DNA ligase family profile" evidence="17">
    <location>
        <begin position="327"/>
        <end position="456"/>
    </location>
</feature>
<evidence type="ECO:0000256" key="12">
    <source>
        <dbReference type="ARBA" id="ARBA00023306"/>
    </source>
</evidence>
<dbReference type="GO" id="GO:0006281">
    <property type="term" value="P:DNA repair"/>
    <property type="evidence" value="ECO:0007669"/>
    <property type="project" value="UniProtKB-UniRule"/>
</dbReference>
<dbReference type="PROSITE" id="PS00697">
    <property type="entry name" value="DNA_LIGASE_A1"/>
    <property type="match status" value="1"/>
</dbReference>
<comment type="caution">
    <text evidence="14">Lacks conserved residue(s) required for the propagation of feature annotation.</text>
</comment>
<dbReference type="GO" id="GO:0046872">
    <property type="term" value="F:metal ion binding"/>
    <property type="evidence" value="ECO:0007669"/>
    <property type="project" value="UniProtKB-KW"/>
</dbReference>
<dbReference type="HAMAP" id="MF_00407">
    <property type="entry name" value="DNA_ligase"/>
    <property type="match status" value="1"/>
</dbReference>
<dbReference type="InterPro" id="IPR016059">
    <property type="entry name" value="DNA_ligase_ATP-dep_CS"/>
</dbReference>
<evidence type="ECO:0000256" key="5">
    <source>
        <dbReference type="ARBA" id="ARBA00022723"/>
    </source>
</evidence>
<feature type="active site" description="N6-AMP-lysine intermediate" evidence="14">
    <location>
        <position position="249"/>
    </location>
</feature>
<feature type="binding site" evidence="14">
    <location>
        <position position="254"/>
    </location>
    <ligand>
        <name>ATP</name>
        <dbReference type="ChEBI" id="CHEBI:30616"/>
    </ligand>
</feature>
<keyword evidence="12 14" id="KW-0131">Cell cycle</keyword>
<dbReference type="PANTHER" id="PTHR45674">
    <property type="entry name" value="DNA LIGASE 1/3 FAMILY MEMBER"/>
    <property type="match status" value="1"/>
</dbReference>
<dbReference type="SUPFAM" id="SSF117018">
    <property type="entry name" value="ATP-dependent DNA ligase DNA-binding domain"/>
    <property type="match status" value="1"/>
</dbReference>
<evidence type="ECO:0000256" key="13">
    <source>
        <dbReference type="ARBA" id="ARBA00034003"/>
    </source>
</evidence>
<feature type="binding site" evidence="14">
    <location>
        <position position="420"/>
    </location>
    <ligand>
        <name>ATP</name>
        <dbReference type="ChEBI" id="CHEBI:30616"/>
    </ligand>
</feature>
<keyword evidence="6 14" id="KW-0547">Nucleotide-binding</keyword>
<evidence type="ECO:0000256" key="1">
    <source>
        <dbReference type="ARBA" id="ARBA00007572"/>
    </source>
</evidence>
<dbReference type="Proteomes" id="UP000178017">
    <property type="component" value="Unassembled WGS sequence"/>
</dbReference>
<keyword evidence="2 14" id="KW-0436">Ligase</keyword>
<dbReference type="Gene3D" id="3.30.470.30">
    <property type="entry name" value="DNA ligase/mRNA capping enzyme"/>
    <property type="match status" value="1"/>
</dbReference>
<evidence type="ECO:0000313" key="18">
    <source>
        <dbReference type="EMBL" id="OGE65259.1"/>
    </source>
</evidence>
<evidence type="ECO:0000256" key="15">
    <source>
        <dbReference type="RuleBase" id="RU000617"/>
    </source>
</evidence>
<keyword evidence="9 14" id="KW-0460">Magnesium</keyword>
<dbReference type="GO" id="GO:0051301">
    <property type="term" value="P:cell division"/>
    <property type="evidence" value="ECO:0007669"/>
    <property type="project" value="UniProtKB-KW"/>
</dbReference>
<keyword evidence="10 14" id="KW-0233">DNA recombination</keyword>
<evidence type="ECO:0000256" key="8">
    <source>
        <dbReference type="ARBA" id="ARBA00022840"/>
    </source>
</evidence>
<dbReference type="Gene3D" id="1.10.3260.10">
    <property type="entry name" value="DNA ligase, ATP-dependent, N-terminal domain"/>
    <property type="match status" value="1"/>
</dbReference>
<dbReference type="PANTHER" id="PTHR45674:SF4">
    <property type="entry name" value="DNA LIGASE 1"/>
    <property type="match status" value="1"/>
</dbReference>
<keyword evidence="8 14" id="KW-0067">ATP-binding</keyword>
<evidence type="ECO:0000256" key="10">
    <source>
        <dbReference type="ARBA" id="ARBA00023172"/>
    </source>
</evidence>